<dbReference type="GO" id="GO:0005524">
    <property type="term" value="F:ATP binding"/>
    <property type="evidence" value="ECO:0007669"/>
    <property type="project" value="UniProtKB-KW"/>
</dbReference>
<evidence type="ECO:0000313" key="11">
    <source>
        <dbReference type="Proteomes" id="UP000676409"/>
    </source>
</evidence>
<dbReference type="GO" id="GO:0005737">
    <property type="term" value="C:cytoplasm"/>
    <property type="evidence" value="ECO:0007669"/>
    <property type="project" value="TreeGrafter"/>
</dbReference>
<keyword evidence="6 9" id="KW-0418">Kinase</keyword>
<organism evidence="10 11">
    <name type="scientific">Phenylobacterium montanum</name>
    <dbReference type="NCBI Taxonomy" id="2823693"/>
    <lineage>
        <taxon>Bacteria</taxon>
        <taxon>Pseudomonadati</taxon>
        <taxon>Pseudomonadota</taxon>
        <taxon>Alphaproteobacteria</taxon>
        <taxon>Caulobacterales</taxon>
        <taxon>Caulobacteraceae</taxon>
        <taxon>Phenylobacterium</taxon>
    </lineage>
</organism>
<proteinExistence type="inferred from homology"/>
<gene>
    <name evidence="10" type="ORF">KCG34_10370</name>
</gene>
<name>A0A975IWT5_9CAUL</name>
<accession>A0A975IWT5</accession>
<keyword evidence="5 9" id="KW-0547">Nucleotide-binding</keyword>
<dbReference type="NCBIfam" id="TIGR01313">
    <property type="entry name" value="therm_gnt_kin"/>
    <property type="match status" value="1"/>
</dbReference>
<evidence type="ECO:0000313" key="10">
    <source>
        <dbReference type="EMBL" id="QUD90228.1"/>
    </source>
</evidence>
<dbReference type="GO" id="GO:0046316">
    <property type="term" value="F:gluconokinase activity"/>
    <property type="evidence" value="ECO:0007669"/>
    <property type="project" value="UniProtKB-EC"/>
</dbReference>
<reference evidence="10" key="1">
    <citation type="submission" date="2021-04" db="EMBL/GenBank/DDBJ databases">
        <title>The complete genome sequence of Caulobacter sp. S6.</title>
        <authorList>
            <person name="Tang Y."/>
            <person name="Ouyang W."/>
            <person name="Liu Q."/>
            <person name="Huang B."/>
            <person name="Guo Z."/>
            <person name="Lei P."/>
        </authorList>
    </citation>
    <scope>NUCLEOTIDE SEQUENCE</scope>
    <source>
        <strain evidence="10">S6</strain>
    </source>
</reference>
<dbReference type="EMBL" id="CP073078">
    <property type="protein sequence ID" value="QUD90228.1"/>
    <property type="molecule type" value="Genomic_DNA"/>
</dbReference>
<protein>
    <recommendedName>
        <fullName evidence="3 9">Gluconokinase</fullName>
        <ecNumber evidence="3 9">2.7.1.12</ecNumber>
    </recommendedName>
</protein>
<dbReference type="KEGG" id="caul:KCG34_10370"/>
<dbReference type="AlphaFoldDB" id="A0A975IWT5"/>
<dbReference type="InterPro" id="IPR027417">
    <property type="entry name" value="P-loop_NTPase"/>
</dbReference>
<comment type="catalytic activity">
    <reaction evidence="8 9">
        <text>D-gluconate + ATP = 6-phospho-D-gluconate + ADP + H(+)</text>
        <dbReference type="Rhea" id="RHEA:19433"/>
        <dbReference type="ChEBI" id="CHEBI:15378"/>
        <dbReference type="ChEBI" id="CHEBI:18391"/>
        <dbReference type="ChEBI" id="CHEBI:30616"/>
        <dbReference type="ChEBI" id="CHEBI:58759"/>
        <dbReference type="ChEBI" id="CHEBI:456216"/>
        <dbReference type="EC" id="2.7.1.12"/>
    </reaction>
</comment>
<dbReference type="PANTHER" id="PTHR43442">
    <property type="entry name" value="GLUCONOKINASE-RELATED"/>
    <property type="match status" value="1"/>
</dbReference>
<dbReference type="GO" id="GO:0005975">
    <property type="term" value="P:carbohydrate metabolic process"/>
    <property type="evidence" value="ECO:0007669"/>
    <property type="project" value="InterPro"/>
</dbReference>
<sequence>MSTPIVVMGVSGCGKSTLARDLANRIGRTFIEGDDCHPPANVAKMSAGISLTDDDRRPFLEKVSAALLAAEGGGVASCSALRRRYRDLIRMRCGHVLFVLPIVPYGDLVGRMLGRDHFMPASLLDSQLATLELPTPDEFAVLIDGLMDTPSQVRAVLSAVPDLGIGSLRKPDGYTDMQCSYHE</sequence>
<keyword evidence="4 9" id="KW-0808">Transferase</keyword>
<keyword evidence="7 9" id="KW-0067">ATP-binding</keyword>
<evidence type="ECO:0000256" key="8">
    <source>
        <dbReference type="ARBA" id="ARBA00048090"/>
    </source>
</evidence>
<evidence type="ECO:0000256" key="2">
    <source>
        <dbReference type="ARBA" id="ARBA00008420"/>
    </source>
</evidence>
<dbReference type="CDD" id="cd02021">
    <property type="entry name" value="GntK"/>
    <property type="match status" value="1"/>
</dbReference>
<keyword evidence="11" id="KW-1185">Reference proteome</keyword>
<dbReference type="Proteomes" id="UP000676409">
    <property type="component" value="Chromosome"/>
</dbReference>
<evidence type="ECO:0000256" key="9">
    <source>
        <dbReference type="RuleBase" id="RU363066"/>
    </source>
</evidence>
<evidence type="ECO:0000256" key="6">
    <source>
        <dbReference type="ARBA" id="ARBA00022777"/>
    </source>
</evidence>
<dbReference type="Gene3D" id="3.40.50.300">
    <property type="entry name" value="P-loop containing nucleotide triphosphate hydrolases"/>
    <property type="match status" value="1"/>
</dbReference>
<dbReference type="InterPro" id="IPR006001">
    <property type="entry name" value="Therm_gnt_kin"/>
</dbReference>
<comment type="pathway">
    <text evidence="1">Carbohydrate acid metabolism.</text>
</comment>
<evidence type="ECO:0000256" key="5">
    <source>
        <dbReference type="ARBA" id="ARBA00022741"/>
    </source>
</evidence>
<evidence type="ECO:0000256" key="3">
    <source>
        <dbReference type="ARBA" id="ARBA00012054"/>
    </source>
</evidence>
<dbReference type="InterPro" id="IPR031322">
    <property type="entry name" value="Shikimate/glucono_kinase"/>
</dbReference>
<evidence type="ECO:0000256" key="4">
    <source>
        <dbReference type="ARBA" id="ARBA00022679"/>
    </source>
</evidence>
<dbReference type="PANTHER" id="PTHR43442:SF3">
    <property type="entry name" value="GLUCONOKINASE-RELATED"/>
    <property type="match status" value="1"/>
</dbReference>
<evidence type="ECO:0000256" key="1">
    <source>
        <dbReference type="ARBA" id="ARBA00004761"/>
    </source>
</evidence>
<dbReference type="Pfam" id="PF01202">
    <property type="entry name" value="SKI"/>
    <property type="match status" value="1"/>
</dbReference>
<comment type="similarity">
    <text evidence="2 9">Belongs to the gluconokinase GntK/GntV family.</text>
</comment>
<dbReference type="RefSeq" id="WP_211940279.1">
    <property type="nucleotide sequence ID" value="NZ_CP073078.1"/>
</dbReference>
<evidence type="ECO:0000256" key="7">
    <source>
        <dbReference type="ARBA" id="ARBA00022840"/>
    </source>
</evidence>
<dbReference type="EC" id="2.7.1.12" evidence="3 9"/>
<dbReference type="SUPFAM" id="SSF52540">
    <property type="entry name" value="P-loop containing nucleoside triphosphate hydrolases"/>
    <property type="match status" value="1"/>
</dbReference>